<proteinExistence type="predicted"/>
<protein>
    <submittedName>
        <fullName evidence="1">Uncharacterized protein</fullName>
    </submittedName>
</protein>
<reference evidence="1 2" key="1">
    <citation type="submission" date="2021-04" db="EMBL/GenBank/DDBJ databases">
        <title>Pseudomonas boanensis sp. nov., a bacterium isolated from river water used for household purposes in Boane District, Mozambique.</title>
        <authorList>
            <person name="Nicklasson M."/>
            <person name="Martin-Rodriguez A.J."/>
            <person name="Thorell K."/>
            <person name="Neves L."/>
            <person name="Mussagy A."/>
            <person name="Rydberg H.A."/>
            <person name="Hernroth B."/>
            <person name="Svensson-Stadler L."/>
            <person name="Sjoling A."/>
        </authorList>
    </citation>
    <scope>NUCLEOTIDE SEQUENCE [LARGE SCALE GENOMIC DNA]</scope>
    <source>
        <strain evidence="1 2">DB1</strain>
    </source>
</reference>
<dbReference type="RefSeq" id="WP_215379525.1">
    <property type="nucleotide sequence ID" value="NZ_JAGTIS010000015.1"/>
</dbReference>
<accession>A0ABS5XNP4</accession>
<dbReference type="Proteomes" id="UP001519667">
    <property type="component" value="Unassembled WGS sequence"/>
</dbReference>
<comment type="caution">
    <text evidence="1">The sequence shown here is derived from an EMBL/GenBank/DDBJ whole genome shotgun (WGS) entry which is preliminary data.</text>
</comment>
<organism evidence="1 2">
    <name type="scientific">Metapseudomonas boanensis</name>
    <dbReference type="NCBI Taxonomy" id="2822138"/>
    <lineage>
        <taxon>Bacteria</taxon>
        <taxon>Pseudomonadati</taxon>
        <taxon>Pseudomonadota</taxon>
        <taxon>Gammaproteobacteria</taxon>
        <taxon>Pseudomonadales</taxon>
        <taxon>Pseudomonadaceae</taxon>
        <taxon>Metapseudomonas</taxon>
    </lineage>
</organism>
<dbReference type="EMBL" id="JAGTIS010000015">
    <property type="protein sequence ID" value="MBT8768726.1"/>
    <property type="molecule type" value="Genomic_DNA"/>
</dbReference>
<evidence type="ECO:0000313" key="2">
    <source>
        <dbReference type="Proteomes" id="UP001519667"/>
    </source>
</evidence>
<keyword evidence="2" id="KW-1185">Reference proteome</keyword>
<sequence>MIRRCLICESKAILTQDAAKGIAMLVSLANSALQGAQAENASTSAQGSNALINGLAAITHAHPQASRVAEDVAKYHFAGFGCLCLRCGALFDEPGTEEASEPAQQSP</sequence>
<gene>
    <name evidence="1" type="ORF">J7302_21685</name>
</gene>
<evidence type="ECO:0000313" key="1">
    <source>
        <dbReference type="EMBL" id="MBT8768726.1"/>
    </source>
</evidence>
<name>A0ABS5XNP4_9GAMM</name>